<proteinExistence type="predicted"/>
<comment type="caution">
    <text evidence="1">The sequence shown here is derived from an EMBL/GenBank/DDBJ whole genome shotgun (WGS) entry which is preliminary data.</text>
</comment>
<dbReference type="Proteomes" id="UP001142592">
    <property type="component" value="Unassembled WGS sequence"/>
</dbReference>
<accession>A0A9X3DAG5</accession>
<keyword evidence="2" id="KW-1185">Reference proteome</keyword>
<reference evidence="1" key="1">
    <citation type="submission" date="2022-11" db="EMBL/GenBank/DDBJ databases">
        <authorList>
            <person name="Graham C."/>
            <person name="Newman J.D."/>
        </authorList>
    </citation>
    <scope>NUCLEOTIDE SEQUENCE</scope>
    <source>
        <strain evidence="1">DSM 19486</strain>
    </source>
</reference>
<name>A0A9X3DAG5_9SPHI</name>
<organism evidence="1 2">
    <name type="scientific">Pedobacter agri</name>
    <dbReference type="NCBI Taxonomy" id="454586"/>
    <lineage>
        <taxon>Bacteria</taxon>
        <taxon>Pseudomonadati</taxon>
        <taxon>Bacteroidota</taxon>
        <taxon>Sphingobacteriia</taxon>
        <taxon>Sphingobacteriales</taxon>
        <taxon>Sphingobacteriaceae</taxon>
        <taxon>Pedobacter</taxon>
    </lineage>
</organism>
<dbReference type="EMBL" id="JAPJUH010000002">
    <property type="protein sequence ID" value="MCX3264079.1"/>
    <property type="molecule type" value="Genomic_DNA"/>
</dbReference>
<dbReference type="AlphaFoldDB" id="A0A9X3DAG5"/>
<sequence>MSNSDSITFFYPSKIMGGAEFLFLRMASVLVDLYHVDVYYVDFRDGFAANYAHRNSKINFIEQHAYSKTLLPSKTLVVAPLSSMFDVITQLSGVDIKVFFWSIHPVGLEEFFTKLFRKLHIKFDTKDKTILGGIIDLLIEKDSLYFMDEPNYSYQKAVFKFKSIEEKYLPIPLAEKHLTSNYISNPNINLAWVGRLSEDKIFSLINILNCCNDYLLANDNQKIVFHIIGDGPKRYLLESFELNSNLQLIYRLDLSDSSLQSYLKENIEVLFAMGTSALEGASLKIATILVDFSYQPISTKYFRWLYEAKGFSLGNSHQEGQIYGTSFETIMEIIKKNNLGLYASKSYEYFSKNHSLESITDKFLKILDADPINLHTLKETKLKAYFWINKLRTIIQYLKFICKKS</sequence>
<gene>
    <name evidence="1" type="ORF">OQZ29_04945</name>
</gene>
<evidence type="ECO:0000313" key="2">
    <source>
        <dbReference type="Proteomes" id="UP001142592"/>
    </source>
</evidence>
<evidence type="ECO:0000313" key="1">
    <source>
        <dbReference type="EMBL" id="MCX3264079.1"/>
    </source>
</evidence>
<protein>
    <submittedName>
        <fullName evidence="1">Uncharacterized protein</fullName>
    </submittedName>
</protein>